<proteinExistence type="predicted"/>
<organism evidence="1 2">
    <name type="scientific">Autumnicola musiva</name>
    <dbReference type="NCBI Taxonomy" id="3075589"/>
    <lineage>
        <taxon>Bacteria</taxon>
        <taxon>Pseudomonadati</taxon>
        <taxon>Bacteroidota</taxon>
        <taxon>Flavobacteriia</taxon>
        <taxon>Flavobacteriales</taxon>
        <taxon>Flavobacteriaceae</taxon>
        <taxon>Autumnicola</taxon>
    </lineage>
</organism>
<dbReference type="RefSeq" id="WP_311502016.1">
    <property type="nucleotide sequence ID" value="NZ_JAVRHK010000002.1"/>
</dbReference>
<evidence type="ECO:0008006" key="3">
    <source>
        <dbReference type="Google" id="ProtNLM"/>
    </source>
</evidence>
<comment type="caution">
    <text evidence="1">The sequence shown here is derived from an EMBL/GenBank/DDBJ whole genome shotgun (WGS) entry which is preliminary data.</text>
</comment>
<dbReference type="Proteomes" id="UP001262582">
    <property type="component" value="Unassembled WGS sequence"/>
</dbReference>
<evidence type="ECO:0000313" key="2">
    <source>
        <dbReference type="Proteomes" id="UP001262582"/>
    </source>
</evidence>
<dbReference type="Gene3D" id="2.30.30.110">
    <property type="match status" value="1"/>
</dbReference>
<gene>
    <name evidence="1" type="ORF">RM539_03325</name>
</gene>
<dbReference type="InterPro" id="IPR011067">
    <property type="entry name" value="Plasmid_toxin/cell-grow_inhib"/>
</dbReference>
<evidence type="ECO:0000313" key="1">
    <source>
        <dbReference type="EMBL" id="MDT0675613.1"/>
    </source>
</evidence>
<reference evidence="1 2" key="1">
    <citation type="submission" date="2023-09" db="EMBL/GenBank/DDBJ databases">
        <authorList>
            <person name="Rey-Velasco X."/>
        </authorList>
    </citation>
    <scope>NUCLEOTIDE SEQUENCE [LARGE SCALE GENOMIC DNA]</scope>
    <source>
        <strain evidence="1 2">F117</strain>
    </source>
</reference>
<protein>
    <recommendedName>
        <fullName evidence="3">Type II toxin-antitoxin system PemK/MazF family toxin</fullName>
    </recommendedName>
</protein>
<name>A0ABU3D252_9FLAO</name>
<sequence length="87" mass="9798">MFINEKGRHYINPFPFTDFTGAKNRPALILVETVEDITVSFTSLVRLSKLVTISKELVLGRLGQLNELELNEINGGLVELLDLKNIK</sequence>
<keyword evidence="2" id="KW-1185">Reference proteome</keyword>
<accession>A0ABU3D252</accession>
<dbReference type="EMBL" id="JAVRHK010000002">
    <property type="protein sequence ID" value="MDT0675613.1"/>
    <property type="molecule type" value="Genomic_DNA"/>
</dbReference>
<dbReference type="SUPFAM" id="SSF50118">
    <property type="entry name" value="Cell growth inhibitor/plasmid maintenance toxic component"/>
    <property type="match status" value="1"/>
</dbReference>